<sequence>MTPNSTTTHLPNHDETIFDNLPPAPPLFSPRGLLLAATVAQVLLACPSSDSELDPPLSVSNLHALTLALHDSIDHSTISGPLLPRHSCMLDDIPTAHSRVKLSEVSDNWCRLTTRISTKLDLMRVRIKLGIPDVFRTSRRDRFDGDEALAILLSRISYPGRLFDLSEKWGRNK</sequence>
<organism evidence="1 2">
    <name type="scientific">Rhizoctonia solani</name>
    <dbReference type="NCBI Taxonomy" id="456999"/>
    <lineage>
        <taxon>Eukaryota</taxon>
        <taxon>Fungi</taxon>
        <taxon>Dikarya</taxon>
        <taxon>Basidiomycota</taxon>
        <taxon>Agaricomycotina</taxon>
        <taxon>Agaricomycetes</taxon>
        <taxon>Cantharellales</taxon>
        <taxon>Ceratobasidiaceae</taxon>
        <taxon>Rhizoctonia</taxon>
    </lineage>
</organism>
<dbReference type="Proteomes" id="UP000663853">
    <property type="component" value="Unassembled WGS sequence"/>
</dbReference>
<gene>
    <name evidence="1" type="ORF">RDB_LOCUS6208</name>
</gene>
<dbReference type="EMBL" id="CAJMXA010000096">
    <property type="protein sequence ID" value="CAE6415982.1"/>
    <property type="molecule type" value="Genomic_DNA"/>
</dbReference>
<protein>
    <submittedName>
        <fullName evidence="1">Uncharacterized protein</fullName>
    </submittedName>
</protein>
<evidence type="ECO:0000313" key="1">
    <source>
        <dbReference type="EMBL" id="CAE6415982.1"/>
    </source>
</evidence>
<reference evidence="1" key="1">
    <citation type="submission" date="2021-01" db="EMBL/GenBank/DDBJ databases">
        <authorList>
            <person name="Kaushik A."/>
        </authorList>
    </citation>
    <scope>NUCLEOTIDE SEQUENCE</scope>
    <source>
        <strain evidence="1">AG6-10EEA</strain>
    </source>
</reference>
<accession>A0A8H2X7Y6</accession>
<dbReference type="PANTHER" id="PTHR34615">
    <property type="entry name" value="PX DOMAIN-CONTAINING PROTEIN"/>
    <property type="match status" value="1"/>
</dbReference>
<dbReference type="PANTHER" id="PTHR34615:SF1">
    <property type="entry name" value="PX DOMAIN-CONTAINING PROTEIN"/>
    <property type="match status" value="1"/>
</dbReference>
<proteinExistence type="predicted"/>
<name>A0A8H2X7Y6_9AGAM</name>
<dbReference type="AlphaFoldDB" id="A0A8H2X7Y6"/>
<comment type="caution">
    <text evidence="1">The sequence shown here is derived from an EMBL/GenBank/DDBJ whole genome shotgun (WGS) entry which is preliminary data.</text>
</comment>
<evidence type="ECO:0000313" key="2">
    <source>
        <dbReference type="Proteomes" id="UP000663853"/>
    </source>
</evidence>
<feature type="non-terminal residue" evidence="1">
    <location>
        <position position="1"/>
    </location>
</feature>